<accession>A0A0H1BEX1</accession>
<feature type="compositionally biased region" description="Low complexity" evidence="1">
    <location>
        <begin position="100"/>
        <end position="111"/>
    </location>
</feature>
<comment type="caution">
    <text evidence="3">The sequence shown here is derived from an EMBL/GenBank/DDBJ whole genome shotgun (WGS) entry which is preliminary data.</text>
</comment>
<gene>
    <name evidence="3" type="ORF">EMPG_14683</name>
</gene>
<feature type="region of interest" description="Disordered" evidence="1">
    <location>
        <begin position="249"/>
        <end position="279"/>
    </location>
</feature>
<proteinExistence type="predicted"/>
<evidence type="ECO:0000313" key="3">
    <source>
        <dbReference type="EMBL" id="KLJ09890.1"/>
    </source>
</evidence>
<keyword evidence="2" id="KW-1133">Transmembrane helix</keyword>
<organism evidence="3 4">
    <name type="scientific">Blastomyces silverae</name>
    <dbReference type="NCBI Taxonomy" id="2060906"/>
    <lineage>
        <taxon>Eukaryota</taxon>
        <taxon>Fungi</taxon>
        <taxon>Dikarya</taxon>
        <taxon>Ascomycota</taxon>
        <taxon>Pezizomycotina</taxon>
        <taxon>Eurotiomycetes</taxon>
        <taxon>Eurotiomycetidae</taxon>
        <taxon>Onygenales</taxon>
        <taxon>Ajellomycetaceae</taxon>
        <taxon>Blastomyces</taxon>
    </lineage>
</organism>
<reference evidence="4" key="1">
    <citation type="journal article" date="2015" name="PLoS Genet.">
        <title>The dynamic genome and transcriptome of the human fungal pathogen Blastomyces and close relative Emmonsia.</title>
        <authorList>
            <person name="Munoz J.F."/>
            <person name="Gauthier G.M."/>
            <person name="Desjardins C.A."/>
            <person name="Gallo J.E."/>
            <person name="Holder J."/>
            <person name="Sullivan T.D."/>
            <person name="Marty A.J."/>
            <person name="Carmen J.C."/>
            <person name="Chen Z."/>
            <person name="Ding L."/>
            <person name="Gujja S."/>
            <person name="Magrini V."/>
            <person name="Misas E."/>
            <person name="Mitreva M."/>
            <person name="Priest M."/>
            <person name="Saif S."/>
            <person name="Whiston E.A."/>
            <person name="Young S."/>
            <person name="Zeng Q."/>
            <person name="Goldman W.E."/>
            <person name="Mardis E.R."/>
            <person name="Taylor J.W."/>
            <person name="McEwen J.G."/>
            <person name="Clay O.K."/>
            <person name="Klein B.S."/>
            <person name="Cuomo C.A."/>
        </authorList>
    </citation>
    <scope>NUCLEOTIDE SEQUENCE [LARGE SCALE GENOMIC DNA]</scope>
    <source>
        <strain evidence="4">UAMH 139</strain>
    </source>
</reference>
<keyword evidence="4" id="KW-1185">Reference proteome</keyword>
<feature type="transmembrane region" description="Helical" evidence="2">
    <location>
        <begin position="12"/>
        <end position="32"/>
    </location>
</feature>
<dbReference type="EMBL" id="LDEV01002218">
    <property type="protein sequence ID" value="KLJ09890.1"/>
    <property type="molecule type" value="Genomic_DNA"/>
</dbReference>
<keyword evidence="2" id="KW-0812">Transmembrane</keyword>
<evidence type="ECO:0000256" key="2">
    <source>
        <dbReference type="SAM" id="Phobius"/>
    </source>
</evidence>
<sequence>MVLLTSSTISLAISTSIIGLFTLLLFLSGYVLQQQSVRGIQAALSPTTPTHPASRPYPVAGGSPAGAYVIVNQGKEAFSSPDVVVTDSDDTGGGSDGELGESSGSEGVNSGQDDQGSRYGQKHKQAYLQMISRPSVSGICSSLLFFKSLASQSEIATDKIFLYPQSWDKNAPTRSIVEALSILKNHQDKYDIIIHAIDMTDPNYRFPSNTKLLSKASHKLTHYEKIFYTRSPGMLLNASKLNQLFFSEPPTFSSSSSSSYSPLSSWKKRRKTTDNSQTDKWVPTRLSTVNADLPYAFLVTTERDSSGRVSIRSHVPIPSVKQSLIVPAVSRFPAEKGTELHPAYVFFEKSKDQMREMETVYYQEWKKQVHDICEGIDIND</sequence>
<feature type="region of interest" description="Disordered" evidence="1">
    <location>
        <begin position="81"/>
        <end position="121"/>
    </location>
</feature>
<name>A0A0H1BEX1_9EURO</name>
<evidence type="ECO:0000313" key="4">
    <source>
        <dbReference type="Proteomes" id="UP000053573"/>
    </source>
</evidence>
<dbReference type="OrthoDB" id="5367275at2759"/>
<evidence type="ECO:0000256" key="1">
    <source>
        <dbReference type="SAM" id="MobiDB-lite"/>
    </source>
</evidence>
<protein>
    <submittedName>
        <fullName evidence="3">Uncharacterized protein</fullName>
    </submittedName>
</protein>
<dbReference type="Proteomes" id="UP000053573">
    <property type="component" value="Unassembled WGS sequence"/>
</dbReference>
<keyword evidence="2" id="KW-0472">Membrane</keyword>
<feature type="compositionally biased region" description="Low complexity" evidence="1">
    <location>
        <begin position="249"/>
        <end position="265"/>
    </location>
</feature>
<dbReference type="AlphaFoldDB" id="A0A0H1BEX1"/>